<dbReference type="SMART" id="SM00209">
    <property type="entry name" value="TSP1"/>
    <property type="match status" value="3"/>
</dbReference>
<dbReference type="InterPro" id="IPR036508">
    <property type="entry name" value="Chitin-bd_dom_sf"/>
</dbReference>
<feature type="domain" description="Chitin-binding type-2" evidence="6">
    <location>
        <begin position="294"/>
        <end position="350"/>
    </location>
</feature>
<dbReference type="AlphaFoldDB" id="A0A8S3SDT3"/>
<dbReference type="SMART" id="SM00494">
    <property type="entry name" value="ChtBD2"/>
    <property type="match status" value="2"/>
</dbReference>
<evidence type="ECO:0000256" key="2">
    <source>
        <dbReference type="ARBA" id="ARBA00022525"/>
    </source>
</evidence>
<dbReference type="InterPro" id="IPR000884">
    <property type="entry name" value="TSP1_rpt"/>
</dbReference>
<evidence type="ECO:0000313" key="7">
    <source>
        <dbReference type="EMBL" id="CAG2217697.1"/>
    </source>
</evidence>
<proteinExistence type="predicted"/>
<evidence type="ECO:0000256" key="5">
    <source>
        <dbReference type="ARBA" id="ARBA00023157"/>
    </source>
</evidence>
<dbReference type="Proteomes" id="UP000683360">
    <property type="component" value="Unassembled WGS sequence"/>
</dbReference>
<dbReference type="Gene3D" id="2.20.100.10">
    <property type="entry name" value="Thrombospondin type-1 (TSP1) repeat"/>
    <property type="match status" value="3"/>
</dbReference>
<dbReference type="PANTHER" id="PTHR22906:SF43">
    <property type="entry name" value="PROPERDIN"/>
    <property type="match status" value="1"/>
</dbReference>
<name>A0A8S3SDT3_MYTED</name>
<dbReference type="Gene3D" id="3.20.20.80">
    <property type="entry name" value="Glycosidases"/>
    <property type="match status" value="1"/>
</dbReference>
<dbReference type="GO" id="GO:0005576">
    <property type="term" value="C:extracellular region"/>
    <property type="evidence" value="ECO:0007669"/>
    <property type="project" value="InterPro"/>
</dbReference>
<evidence type="ECO:0000256" key="3">
    <source>
        <dbReference type="ARBA" id="ARBA00022729"/>
    </source>
</evidence>
<dbReference type="SUPFAM" id="SSF82895">
    <property type="entry name" value="TSP-1 type 1 repeat"/>
    <property type="match status" value="2"/>
</dbReference>
<dbReference type="InterPro" id="IPR036383">
    <property type="entry name" value="TSP1_rpt_sf"/>
</dbReference>
<dbReference type="SUPFAM" id="SSF57625">
    <property type="entry name" value="Invertebrate chitin-binding proteins"/>
    <property type="match status" value="2"/>
</dbReference>
<keyword evidence="4" id="KW-0677">Repeat</keyword>
<keyword evidence="3" id="KW-0732">Signal</keyword>
<gene>
    <name evidence="7" type="ORF">MEDL_31367</name>
</gene>
<dbReference type="Pfam" id="PF01607">
    <property type="entry name" value="CBM_14"/>
    <property type="match status" value="1"/>
</dbReference>
<dbReference type="PROSITE" id="PS50940">
    <property type="entry name" value="CHIT_BIND_II"/>
    <property type="match status" value="1"/>
</dbReference>
<dbReference type="InterPro" id="IPR002557">
    <property type="entry name" value="Chitin-bd_dom"/>
</dbReference>
<accession>A0A8S3SDT3</accession>
<keyword evidence="5" id="KW-1015">Disulfide bond</keyword>
<keyword evidence="8" id="KW-1185">Reference proteome</keyword>
<reference evidence="7" key="1">
    <citation type="submission" date="2021-03" db="EMBL/GenBank/DDBJ databases">
        <authorList>
            <person name="Bekaert M."/>
        </authorList>
    </citation>
    <scope>NUCLEOTIDE SEQUENCE</scope>
</reference>
<dbReference type="EMBL" id="CAJPWZ010001564">
    <property type="protein sequence ID" value="CAG2217697.1"/>
    <property type="molecule type" value="Genomic_DNA"/>
</dbReference>
<evidence type="ECO:0000313" key="8">
    <source>
        <dbReference type="Proteomes" id="UP000683360"/>
    </source>
</evidence>
<dbReference type="InterPro" id="IPR052065">
    <property type="entry name" value="Compl_asym_regulator"/>
</dbReference>
<sequence>MMYSARYLDELDHTLSFYREVLTSFLWLMFQLIQYTLANYKKLELSTDFCCSIRVTPNYSKVTRNKKRVMKGCNCQLYAYSRKRNNVYIKDDIQKWGWSSWSAIRWTTGCSTTCDIGIKYGQRTRTCTNPSPFNGGKMCSGSSTLRVTNTCNDRDCTPVDGAWSDYTAVSWNDDCSTTCKCDYGIESGYKNRTCTNPKPAYGGKDCIGESYAVDIRQCTLKECPVDGGWGNYSLVMWSGDCSTTCGFGTESGVKTRTCSNPKPAYGGEDCVGETNSTETRQCKLIDCSNNISTIITCDYNGQYIPHPTDCHKFYQCVWSTPVEMDCPTSLAWNKLILTCDYIKNVPLCNQLGSAGDSSGDTSTQSTGEFECGDKTGFSQILKTASLFYRCVHGHKYHMSCAAGTYFSEGACIAGEC</sequence>
<organism evidence="7 8">
    <name type="scientific">Mytilus edulis</name>
    <name type="common">Blue mussel</name>
    <dbReference type="NCBI Taxonomy" id="6550"/>
    <lineage>
        <taxon>Eukaryota</taxon>
        <taxon>Metazoa</taxon>
        <taxon>Spiralia</taxon>
        <taxon>Lophotrochozoa</taxon>
        <taxon>Mollusca</taxon>
        <taxon>Bivalvia</taxon>
        <taxon>Autobranchia</taxon>
        <taxon>Pteriomorphia</taxon>
        <taxon>Mytilida</taxon>
        <taxon>Mytiloidea</taxon>
        <taxon>Mytilidae</taxon>
        <taxon>Mytilinae</taxon>
        <taxon>Mytilus</taxon>
    </lineage>
</organism>
<comment type="subcellular location">
    <subcellularLocation>
        <location evidence="1">Secreted</location>
    </subcellularLocation>
</comment>
<protein>
    <recommendedName>
        <fullName evidence="6">Chitin-binding type-2 domain-containing protein</fullName>
    </recommendedName>
</protein>
<dbReference type="PANTHER" id="PTHR22906">
    <property type="entry name" value="PROPERDIN"/>
    <property type="match status" value="1"/>
</dbReference>
<evidence type="ECO:0000256" key="1">
    <source>
        <dbReference type="ARBA" id="ARBA00004613"/>
    </source>
</evidence>
<keyword evidence="2" id="KW-0964">Secreted</keyword>
<evidence type="ECO:0000256" key="4">
    <source>
        <dbReference type="ARBA" id="ARBA00022737"/>
    </source>
</evidence>
<evidence type="ECO:0000259" key="6">
    <source>
        <dbReference type="PROSITE" id="PS50940"/>
    </source>
</evidence>
<dbReference type="GO" id="GO:0008061">
    <property type="term" value="F:chitin binding"/>
    <property type="evidence" value="ECO:0007669"/>
    <property type="project" value="InterPro"/>
</dbReference>
<dbReference type="Gene3D" id="2.170.140.10">
    <property type="entry name" value="Chitin binding domain"/>
    <property type="match status" value="1"/>
</dbReference>
<dbReference type="OrthoDB" id="6043890at2759"/>
<dbReference type="PROSITE" id="PS50092">
    <property type="entry name" value="TSP1"/>
    <property type="match status" value="3"/>
</dbReference>
<comment type="caution">
    <text evidence="7">The sequence shown here is derived from an EMBL/GenBank/DDBJ whole genome shotgun (WGS) entry which is preliminary data.</text>
</comment>
<dbReference type="Pfam" id="PF00090">
    <property type="entry name" value="TSP_1"/>
    <property type="match status" value="2"/>
</dbReference>